<proteinExistence type="predicted"/>
<dbReference type="EMBL" id="MU267608">
    <property type="protein sequence ID" value="KAH7914841.1"/>
    <property type="molecule type" value="Genomic_DNA"/>
</dbReference>
<reference evidence="1" key="1">
    <citation type="journal article" date="2021" name="New Phytol.">
        <title>Evolutionary innovations through gain and loss of genes in the ectomycorrhizal Boletales.</title>
        <authorList>
            <person name="Wu G."/>
            <person name="Miyauchi S."/>
            <person name="Morin E."/>
            <person name="Kuo A."/>
            <person name="Drula E."/>
            <person name="Varga T."/>
            <person name="Kohler A."/>
            <person name="Feng B."/>
            <person name="Cao Y."/>
            <person name="Lipzen A."/>
            <person name="Daum C."/>
            <person name="Hundley H."/>
            <person name="Pangilinan J."/>
            <person name="Johnson J."/>
            <person name="Barry K."/>
            <person name="LaButti K."/>
            <person name="Ng V."/>
            <person name="Ahrendt S."/>
            <person name="Min B."/>
            <person name="Choi I.G."/>
            <person name="Park H."/>
            <person name="Plett J.M."/>
            <person name="Magnuson J."/>
            <person name="Spatafora J.W."/>
            <person name="Nagy L.G."/>
            <person name="Henrissat B."/>
            <person name="Grigoriev I.V."/>
            <person name="Yang Z.L."/>
            <person name="Xu J."/>
            <person name="Martin F.M."/>
        </authorList>
    </citation>
    <scope>NUCLEOTIDE SEQUENCE</scope>
    <source>
        <strain evidence="1">ATCC 28755</strain>
    </source>
</reference>
<keyword evidence="2" id="KW-1185">Reference proteome</keyword>
<protein>
    <submittedName>
        <fullName evidence="1">Uncharacterized protein</fullName>
    </submittedName>
</protein>
<gene>
    <name evidence="1" type="ORF">BJ138DRAFT_1143085</name>
</gene>
<dbReference type="Proteomes" id="UP000790377">
    <property type="component" value="Unassembled WGS sequence"/>
</dbReference>
<evidence type="ECO:0000313" key="1">
    <source>
        <dbReference type="EMBL" id="KAH7914841.1"/>
    </source>
</evidence>
<accession>A0ACB8AMR6</accession>
<organism evidence="1 2">
    <name type="scientific">Hygrophoropsis aurantiaca</name>
    <dbReference type="NCBI Taxonomy" id="72124"/>
    <lineage>
        <taxon>Eukaryota</taxon>
        <taxon>Fungi</taxon>
        <taxon>Dikarya</taxon>
        <taxon>Basidiomycota</taxon>
        <taxon>Agaricomycotina</taxon>
        <taxon>Agaricomycetes</taxon>
        <taxon>Agaricomycetidae</taxon>
        <taxon>Boletales</taxon>
        <taxon>Coniophorineae</taxon>
        <taxon>Hygrophoropsidaceae</taxon>
        <taxon>Hygrophoropsis</taxon>
    </lineage>
</organism>
<evidence type="ECO:0000313" key="2">
    <source>
        <dbReference type="Proteomes" id="UP000790377"/>
    </source>
</evidence>
<comment type="caution">
    <text evidence="1">The sequence shown here is derived from an EMBL/GenBank/DDBJ whole genome shotgun (WGS) entry which is preliminary data.</text>
</comment>
<name>A0ACB8AMR6_9AGAM</name>
<sequence>MTYLSFTFTLGSFHTEMHKMPPKRDLSLTKTSCSKPHLRRRGQRVKGCSTQTENALGRQERYQGEHLEELNILRYFERDSQTRDPLKFHRITPHRDIDLPILRTRRQLGTPTPTSTTKIFALKHHFHHETSSASSSTTVTGGNYYRLNHRRYPLERPKLARIRPNNSLSGVASGALNILGDNHEQDTEDVDYDGDIDEDVYTDEDA</sequence>